<accession>A0A9W7A4K5</accession>
<keyword evidence="2" id="KW-1185">Reference proteome</keyword>
<dbReference type="AlphaFoldDB" id="A0A9W7A4K5"/>
<proteinExistence type="predicted"/>
<sequence length="340" mass="37781">MTSPPPTPNLPEDCMRKIMAFVRDDESLAAIAKTCAPFKNFAIAHRKTLLEPKHVFDFRLKEGQGRHDDVLDSGSRSGDGKKAMLGGGQIAEYSEHNALPAFLTRKGMLCDGGGDDCAMMAMPWGGHDGEIYDLQGGYATIPPTRFGESFSIEVYFVHEVINHEKRHYRFDYPDPEDPDEHIESGKDLKTHKTLNDACLFYFYAVCRALKIEFMDGGGYMGLSIINGVGHMQVPMENGGTHFTSEQEWKQTFIYKNGELAGINTDGAFGGRPFNCEVGGMIGEEFTGTVAFLKIWGDFELKGTDIAKLNAQRGSKAKPKKSEKGEDEEKYYEKVCNAKLI</sequence>
<protein>
    <submittedName>
        <fullName evidence="1">Uncharacterized protein</fullName>
    </submittedName>
</protein>
<dbReference type="EMBL" id="BRXW01000527">
    <property type="protein sequence ID" value="GMH63341.1"/>
    <property type="molecule type" value="Genomic_DNA"/>
</dbReference>
<comment type="caution">
    <text evidence="1">The sequence shown here is derived from an EMBL/GenBank/DDBJ whole genome shotgun (WGS) entry which is preliminary data.</text>
</comment>
<dbReference type="OrthoDB" id="10617568at2759"/>
<organism evidence="1 2">
    <name type="scientific">Triparma laevis f. longispina</name>
    <dbReference type="NCBI Taxonomy" id="1714387"/>
    <lineage>
        <taxon>Eukaryota</taxon>
        <taxon>Sar</taxon>
        <taxon>Stramenopiles</taxon>
        <taxon>Ochrophyta</taxon>
        <taxon>Bolidophyceae</taxon>
        <taxon>Parmales</taxon>
        <taxon>Triparmaceae</taxon>
        <taxon>Triparma</taxon>
    </lineage>
</organism>
<reference evidence="2" key="1">
    <citation type="journal article" date="2023" name="Commun. Biol.">
        <title>Genome analysis of Parmales, the sister group of diatoms, reveals the evolutionary specialization of diatoms from phago-mixotrophs to photoautotrophs.</title>
        <authorList>
            <person name="Ban H."/>
            <person name="Sato S."/>
            <person name="Yoshikawa S."/>
            <person name="Yamada K."/>
            <person name="Nakamura Y."/>
            <person name="Ichinomiya M."/>
            <person name="Sato N."/>
            <person name="Blanc-Mathieu R."/>
            <person name="Endo H."/>
            <person name="Kuwata A."/>
            <person name="Ogata H."/>
        </authorList>
    </citation>
    <scope>NUCLEOTIDE SEQUENCE [LARGE SCALE GENOMIC DNA]</scope>
    <source>
        <strain evidence="2">NIES 3700</strain>
    </source>
</reference>
<dbReference type="Proteomes" id="UP001165122">
    <property type="component" value="Unassembled WGS sequence"/>
</dbReference>
<gene>
    <name evidence="1" type="ORF">TrLO_g6136</name>
</gene>
<evidence type="ECO:0000313" key="2">
    <source>
        <dbReference type="Proteomes" id="UP001165122"/>
    </source>
</evidence>
<name>A0A9W7A4K5_9STRA</name>
<evidence type="ECO:0000313" key="1">
    <source>
        <dbReference type="EMBL" id="GMH63341.1"/>
    </source>
</evidence>